<dbReference type="SUPFAM" id="SSF53613">
    <property type="entry name" value="Ribokinase-like"/>
    <property type="match status" value="1"/>
</dbReference>
<dbReference type="RefSeq" id="WP_260574830.1">
    <property type="nucleotide sequence ID" value="NZ_CP104205.1"/>
</dbReference>
<comment type="similarity">
    <text evidence="1">Belongs to the carbohydrate kinase PfkB family.</text>
</comment>
<dbReference type="PANTHER" id="PTHR43320">
    <property type="entry name" value="SUGAR KINASE"/>
    <property type="match status" value="1"/>
</dbReference>
<dbReference type="Proteomes" id="UP001059209">
    <property type="component" value="Chromosome"/>
</dbReference>
<reference evidence="5" key="1">
    <citation type="submission" date="2022-09" db="EMBL/GenBank/DDBJ databases">
        <title>Maribacter litopenaei sp. nov., isolated from the intestinal tract of the Pacific White Shrimp, Litopenaeus vannamei.</title>
        <authorList>
            <person name="Kim S.Y."/>
            <person name="Hwang C.Y."/>
        </authorList>
    </citation>
    <scope>NUCLEOTIDE SEQUENCE</scope>
    <source>
        <strain evidence="5">HL-LV01</strain>
    </source>
</reference>
<organism evidence="5 6">
    <name type="scientific">Maribacter litopenaei</name>
    <dbReference type="NCBI Taxonomy" id="2976127"/>
    <lineage>
        <taxon>Bacteria</taxon>
        <taxon>Pseudomonadati</taxon>
        <taxon>Bacteroidota</taxon>
        <taxon>Flavobacteriia</taxon>
        <taxon>Flavobacteriales</taxon>
        <taxon>Flavobacteriaceae</taxon>
        <taxon>Maribacter</taxon>
    </lineage>
</organism>
<evidence type="ECO:0000256" key="2">
    <source>
        <dbReference type="ARBA" id="ARBA00022679"/>
    </source>
</evidence>
<evidence type="ECO:0000256" key="1">
    <source>
        <dbReference type="ARBA" id="ARBA00010688"/>
    </source>
</evidence>
<name>A0ABY5YDF8_9FLAO</name>
<accession>A0ABY5YDF8</accession>
<evidence type="ECO:0000313" key="6">
    <source>
        <dbReference type="Proteomes" id="UP001059209"/>
    </source>
</evidence>
<dbReference type="InterPro" id="IPR052700">
    <property type="entry name" value="Carb_kinase_PfkB-like"/>
</dbReference>
<dbReference type="InterPro" id="IPR029056">
    <property type="entry name" value="Ribokinase-like"/>
</dbReference>
<gene>
    <name evidence="5" type="ORF">NYZ99_08350</name>
</gene>
<dbReference type="PANTHER" id="PTHR43320:SF2">
    <property type="entry name" value="2-DEHYDRO-3-DEOXYGLUCONOKINASE_2-DEHYDRO-3-DEOXYGALACTONOKINASE"/>
    <property type="match status" value="1"/>
</dbReference>
<dbReference type="CDD" id="cd01166">
    <property type="entry name" value="KdgK"/>
    <property type="match status" value="1"/>
</dbReference>
<evidence type="ECO:0000313" key="5">
    <source>
        <dbReference type="EMBL" id="UWX56234.1"/>
    </source>
</evidence>
<sequence>MSFVTFGEIMLRLTPSLNTGKIRTAHGFDVNYAGSESNVASSLAVLGNEVAFITKLPKNQLGEGALSSLQSYGVDTSRIIRGGQRIGTYFIELGASIRPSSVIYDRKKSAISEIRENEFDWDSLLNNKKWLFLSGITPALSRQCANETALAAQIAKKKGVKVAFDMNYRRTLWEDASEARKIFDQILEHTDLLFGNMGALNDVYGIEINKGSISEATLEAMHTASKKFDLEAIAFTVRNQISASKNILSAMYQTKSQTFLGTEIDIEVSDRFGTGDAFAAACLHGLNLEWDSQKTLDFATAAFALKHTILGDQHTSSEAEIISVMNGNINGQVLR</sequence>
<evidence type="ECO:0000259" key="4">
    <source>
        <dbReference type="Pfam" id="PF00294"/>
    </source>
</evidence>
<dbReference type="GO" id="GO:0016301">
    <property type="term" value="F:kinase activity"/>
    <property type="evidence" value="ECO:0007669"/>
    <property type="project" value="UniProtKB-KW"/>
</dbReference>
<dbReference type="Pfam" id="PF00294">
    <property type="entry name" value="PfkB"/>
    <property type="match status" value="1"/>
</dbReference>
<keyword evidence="3 5" id="KW-0418">Kinase</keyword>
<proteinExistence type="inferred from homology"/>
<dbReference type="InterPro" id="IPR011611">
    <property type="entry name" value="PfkB_dom"/>
</dbReference>
<keyword evidence="2" id="KW-0808">Transferase</keyword>
<feature type="domain" description="Carbohydrate kinase PfkB" evidence="4">
    <location>
        <begin position="4"/>
        <end position="308"/>
    </location>
</feature>
<dbReference type="EMBL" id="CP104205">
    <property type="protein sequence ID" value="UWX56234.1"/>
    <property type="molecule type" value="Genomic_DNA"/>
</dbReference>
<dbReference type="Gene3D" id="3.40.1190.20">
    <property type="match status" value="1"/>
</dbReference>
<keyword evidence="6" id="KW-1185">Reference proteome</keyword>
<protein>
    <submittedName>
        <fullName evidence="5">Sugar kinase</fullName>
    </submittedName>
</protein>
<evidence type="ECO:0000256" key="3">
    <source>
        <dbReference type="ARBA" id="ARBA00022777"/>
    </source>
</evidence>